<feature type="transmembrane region" description="Helical" evidence="1">
    <location>
        <begin position="409"/>
        <end position="430"/>
    </location>
</feature>
<evidence type="ECO:0000256" key="2">
    <source>
        <dbReference type="SAM" id="SignalP"/>
    </source>
</evidence>
<feature type="signal peptide" evidence="2">
    <location>
        <begin position="1"/>
        <end position="17"/>
    </location>
</feature>
<keyword evidence="1" id="KW-1133">Transmembrane helix</keyword>
<reference evidence="3 4" key="1">
    <citation type="submission" date="2024-07" db="EMBL/GenBank/DDBJ databases">
        <title>Section-level genome sequencing and comparative genomics of Aspergillus sections Usti and Cavernicolus.</title>
        <authorList>
            <consortium name="Lawrence Berkeley National Laboratory"/>
            <person name="Nybo J.L."/>
            <person name="Vesth T.C."/>
            <person name="Theobald S."/>
            <person name="Frisvad J.C."/>
            <person name="Larsen T.O."/>
            <person name="Kjaerboelling I."/>
            <person name="Rothschild-Mancinelli K."/>
            <person name="Lyhne E.K."/>
            <person name="Kogle M.E."/>
            <person name="Barry K."/>
            <person name="Clum A."/>
            <person name="Na H."/>
            <person name="Ledsgaard L."/>
            <person name="Lin J."/>
            <person name="Lipzen A."/>
            <person name="Kuo A."/>
            <person name="Riley R."/>
            <person name="Mondo S."/>
            <person name="Labutti K."/>
            <person name="Haridas S."/>
            <person name="Pangalinan J."/>
            <person name="Salamov A.A."/>
            <person name="Simmons B.A."/>
            <person name="Magnuson J.K."/>
            <person name="Chen J."/>
            <person name="Drula E."/>
            <person name="Henrissat B."/>
            <person name="Wiebenga A."/>
            <person name="Lubbers R.J."/>
            <person name="Gomes A.C."/>
            <person name="Makela M.R."/>
            <person name="Stajich J."/>
            <person name="Grigoriev I.V."/>
            <person name="Mortensen U.H."/>
            <person name="De Vries R.P."/>
            <person name="Baker S.E."/>
            <person name="Andersen M.R."/>
        </authorList>
    </citation>
    <scope>NUCLEOTIDE SEQUENCE [LARGE SCALE GENOMIC DNA]</scope>
    <source>
        <strain evidence="3 4">CBS 123904</strain>
    </source>
</reference>
<protein>
    <recommendedName>
        <fullName evidence="5">Protein ecm33</fullName>
    </recommendedName>
</protein>
<feature type="chain" id="PRO_5046263747" description="Protein ecm33" evidence="2">
    <location>
        <begin position="18"/>
        <end position="498"/>
    </location>
</feature>
<keyword evidence="2" id="KW-0732">Signal</keyword>
<evidence type="ECO:0008006" key="5">
    <source>
        <dbReference type="Google" id="ProtNLM"/>
    </source>
</evidence>
<organism evidence="3 4">
    <name type="scientific">Aspergillus pseudoustus</name>
    <dbReference type="NCBI Taxonomy" id="1810923"/>
    <lineage>
        <taxon>Eukaryota</taxon>
        <taxon>Fungi</taxon>
        <taxon>Dikarya</taxon>
        <taxon>Ascomycota</taxon>
        <taxon>Pezizomycotina</taxon>
        <taxon>Eurotiomycetes</taxon>
        <taxon>Eurotiomycetidae</taxon>
        <taxon>Eurotiales</taxon>
        <taxon>Aspergillaceae</taxon>
        <taxon>Aspergillus</taxon>
        <taxon>Aspergillus subgen. Nidulantes</taxon>
    </lineage>
</organism>
<evidence type="ECO:0000313" key="3">
    <source>
        <dbReference type="EMBL" id="KAL2836984.1"/>
    </source>
</evidence>
<keyword evidence="1" id="KW-0812">Transmembrane</keyword>
<dbReference type="EMBL" id="JBFXLU010000168">
    <property type="protein sequence ID" value="KAL2836984.1"/>
    <property type="molecule type" value="Genomic_DNA"/>
</dbReference>
<keyword evidence="4" id="KW-1185">Reference proteome</keyword>
<sequence length="498" mass="53690">MARQIVGLAALATAVLASTETSVQSIADACSNSNSLSIPISSQSDIYTLLNSGCTTLYGQLQIQGSFEGEFILPNVTTIKVDGITIEDGASSKLTAIELPDLVEVSNSIELGTLARVKKVSMPKLKSIPGNLSGTLLVNATKVEFGALEEVKKLDLVGNFTSLEFPSLQTVNETISICNVRECDMEYYLSESTMDISFPALKSADVFYIKGQASRIFAPNLSAIGMLPTVSGGGSTNVTSTTNATNTTSNTLEARDPFPGPQDVLQGLNLNFEHDSVPLHVSFPSLVNVTKSVNLKGPFQSLSFPSLTTYPENFTVESTQELYLNLPVVHATNLEFLGWIKALNMTNLVLPFDLTVYPESWLQCEDIIIPNYLGRIVAMSDVYCSTYEDPSTGYIVSHDENGLSTVQKVVIAVVVIVVVALGLVVGFVLWKRRKARQELKTGLVWRPESIYSYGRGSGSGSGSDSDEDGAFKEKVVDVVVERRGSSPPPYPARPQQGV</sequence>
<name>A0ABR4JBP6_9EURO</name>
<evidence type="ECO:0000313" key="4">
    <source>
        <dbReference type="Proteomes" id="UP001610446"/>
    </source>
</evidence>
<accession>A0ABR4JBP6</accession>
<dbReference type="Proteomes" id="UP001610446">
    <property type="component" value="Unassembled WGS sequence"/>
</dbReference>
<gene>
    <name evidence="3" type="ORF">BJY01DRAFT_221376</name>
</gene>
<comment type="caution">
    <text evidence="3">The sequence shown here is derived from an EMBL/GenBank/DDBJ whole genome shotgun (WGS) entry which is preliminary data.</text>
</comment>
<proteinExistence type="predicted"/>
<evidence type="ECO:0000256" key="1">
    <source>
        <dbReference type="SAM" id="Phobius"/>
    </source>
</evidence>
<keyword evidence="1" id="KW-0472">Membrane</keyword>